<protein>
    <submittedName>
        <fullName evidence="1">Uncharacterized protein</fullName>
    </submittedName>
</protein>
<accession>A0A2P1BN60</accession>
<evidence type="ECO:0000313" key="1">
    <source>
        <dbReference type="EMBL" id="AVI43190.1"/>
    </source>
</evidence>
<geneLocation type="plasmid" evidence="1">
    <name>pUJ-1KPC</name>
</geneLocation>
<keyword evidence="1" id="KW-0614">Plasmid</keyword>
<reference evidence="1" key="1">
    <citation type="submission" date="2017-12" db="EMBL/GenBank/DDBJ databases">
        <title>Insights into the successfully spreading KPC-encoding IncII plasmids.</title>
        <authorList>
            <person name="Brandt C."/>
            <person name="Pletz M.W."/>
            <person name="Makarewicz O."/>
        </authorList>
    </citation>
    <scope>NUCLEOTIDE SEQUENCE</scope>
    <source>
        <strain evidence="1">UR15381</strain>
        <plasmid evidence="1">pUJ-1KPC</plasmid>
    </source>
</reference>
<name>A0A2P1BN60_KLEPN</name>
<organism evidence="1">
    <name type="scientific">Klebsiella pneumoniae</name>
    <dbReference type="NCBI Taxonomy" id="573"/>
    <lineage>
        <taxon>Bacteria</taxon>
        <taxon>Pseudomonadati</taxon>
        <taxon>Pseudomonadota</taxon>
        <taxon>Gammaproteobacteria</taxon>
        <taxon>Enterobacterales</taxon>
        <taxon>Enterobacteriaceae</taxon>
        <taxon>Klebsiella/Raoultella group</taxon>
        <taxon>Klebsiella</taxon>
        <taxon>Klebsiella pneumoniae complex</taxon>
    </lineage>
</organism>
<dbReference type="AlphaFoldDB" id="A0A2P1BN60"/>
<dbReference type="EMBL" id="MG700548">
    <property type="protein sequence ID" value="AVI43190.1"/>
    <property type="molecule type" value="Genomic_DNA"/>
</dbReference>
<sequence>MTSALRQLVEVALSSSRCVTDAKTVAVSLTDLPGLSTQPWPILIPSNTPAPTARSAWFSAPAAVPSAALLHFHHRDAFPPFRRVSGIFPSTARRSPLPPAVFLPEQRPLAVDRGNLQIQTAPSRSFRVSILLLAVTRSMTKRSCVRVSGSQRSITIPSR</sequence>
<proteinExistence type="predicted"/>